<evidence type="ECO:0000313" key="2">
    <source>
        <dbReference type="EMBL" id="KAJ3256473.1"/>
    </source>
</evidence>
<name>A0AAD5Y2R1_9FUNG</name>
<gene>
    <name evidence="2" type="ORF">HK103_005471</name>
</gene>
<evidence type="ECO:0000256" key="1">
    <source>
        <dbReference type="SAM" id="Phobius"/>
    </source>
</evidence>
<keyword evidence="3" id="KW-1185">Reference proteome</keyword>
<sequence length="489" mass="55496">MIFQSLWTTYQCQGVPSSFLIFNDSLNTVPQFYYWINYIPYCGYNNFPTATGEGCCVNSIDLGEVDGSQGRTSWLNTELGQDWSVYNAAHSQANGHTYCQITNTTLGIYNDTVTAYFLTNNECIYGGKCDGNILSIYQDISCQNLIETFNVQPGVAEYHSSIGNVSVSLFTFTEAKNYVNWITSAPGGEIVNQTKSVFDILSVLFYAVAIAIATGVLLYYLQRRKVYFLIMATVCAGRTVLYTVYSFTIYTDSLKLAWTNTFLDASKIYYLFGNYLSCSIVNRILNIHSDYKRFISYTLVTLIYVGLEAPMIYQDYLLILANFETIDLNLYYSVSLTAYSADNAYTVIMFIVDFTPVLLLFMKIVHQRRLVQKKKGEITNWKALVLKYWKILVIFGFQLFIVGVYVLSNYITHYTIWLGSDQAVIDMTSIFVCIANNHYLLIVILYEYLTMYVAEFVKPAKKPQLVVAADSNSKAVEKTAMISGTVKMN</sequence>
<dbReference type="Proteomes" id="UP001210925">
    <property type="component" value="Unassembled WGS sequence"/>
</dbReference>
<keyword evidence="1" id="KW-1133">Transmembrane helix</keyword>
<proteinExistence type="predicted"/>
<organism evidence="2 3">
    <name type="scientific">Boothiomyces macroporosus</name>
    <dbReference type="NCBI Taxonomy" id="261099"/>
    <lineage>
        <taxon>Eukaryota</taxon>
        <taxon>Fungi</taxon>
        <taxon>Fungi incertae sedis</taxon>
        <taxon>Chytridiomycota</taxon>
        <taxon>Chytridiomycota incertae sedis</taxon>
        <taxon>Chytridiomycetes</taxon>
        <taxon>Rhizophydiales</taxon>
        <taxon>Terramycetaceae</taxon>
        <taxon>Boothiomyces</taxon>
    </lineage>
</organism>
<feature type="transmembrane region" description="Helical" evidence="1">
    <location>
        <begin position="427"/>
        <end position="449"/>
    </location>
</feature>
<keyword evidence="1" id="KW-0472">Membrane</keyword>
<reference evidence="2" key="1">
    <citation type="submission" date="2020-05" db="EMBL/GenBank/DDBJ databases">
        <title>Phylogenomic resolution of chytrid fungi.</title>
        <authorList>
            <person name="Stajich J.E."/>
            <person name="Amses K."/>
            <person name="Simmons R."/>
            <person name="Seto K."/>
            <person name="Myers J."/>
            <person name="Bonds A."/>
            <person name="Quandt C.A."/>
            <person name="Barry K."/>
            <person name="Liu P."/>
            <person name="Grigoriev I."/>
            <person name="Longcore J.E."/>
            <person name="James T.Y."/>
        </authorList>
    </citation>
    <scope>NUCLEOTIDE SEQUENCE</scope>
    <source>
        <strain evidence="2">PLAUS21</strain>
    </source>
</reference>
<protein>
    <submittedName>
        <fullName evidence="2">Uncharacterized protein</fullName>
    </submittedName>
</protein>
<feature type="transmembrane region" description="Helical" evidence="1">
    <location>
        <begin position="386"/>
        <end position="407"/>
    </location>
</feature>
<keyword evidence="1" id="KW-0812">Transmembrane</keyword>
<feature type="transmembrane region" description="Helical" evidence="1">
    <location>
        <begin position="228"/>
        <end position="248"/>
    </location>
</feature>
<feature type="transmembrane region" description="Helical" evidence="1">
    <location>
        <begin position="294"/>
        <end position="313"/>
    </location>
</feature>
<evidence type="ECO:0000313" key="3">
    <source>
        <dbReference type="Proteomes" id="UP001210925"/>
    </source>
</evidence>
<dbReference type="EMBL" id="JADGKB010000050">
    <property type="protein sequence ID" value="KAJ3256473.1"/>
    <property type="molecule type" value="Genomic_DNA"/>
</dbReference>
<accession>A0AAD5Y2R1</accession>
<feature type="transmembrane region" description="Helical" evidence="1">
    <location>
        <begin position="200"/>
        <end position="221"/>
    </location>
</feature>
<comment type="caution">
    <text evidence="2">The sequence shown here is derived from an EMBL/GenBank/DDBJ whole genome shotgun (WGS) entry which is preliminary data.</text>
</comment>
<feature type="transmembrane region" description="Helical" evidence="1">
    <location>
        <begin position="344"/>
        <end position="365"/>
    </location>
</feature>
<dbReference type="AlphaFoldDB" id="A0AAD5Y2R1"/>
<feature type="transmembrane region" description="Helical" evidence="1">
    <location>
        <begin position="268"/>
        <end position="285"/>
    </location>
</feature>